<evidence type="ECO:0000313" key="1">
    <source>
        <dbReference type="EMBL" id="KKK51499.1"/>
    </source>
</evidence>
<reference evidence="1" key="1">
    <citation type="journal article" date="2015" name="Nature">
        <title>Complex archaea that bridge the gap between prokaryotes and eukaryotes.</title>
        <authorList>
            <person name="Spang A."/>
            <person name="Saw J.H."/>
            <person name="Jorgensen S.L."/>
            <person name="Zaremba-Niedzwiedzka K."/>
            <person name="Martijn J."/>
            <person name="Lind A.E."/>
            <person name="van Eijk R."/>
            <person name="Schleper C."/>
            <person name="Guy L."/>
            <person name="Ettema T.J."/>
        </authorList>
    </citation>
    <scope>NUCLEOTIDE SEQUENCE</scope>
</reference>
<accession>A0A0F8YBK4</accession>
<protein>
    <submittedName>
        <fullName evidence="1">Uncharacterized protein</fullName>
    </submittedName>
</protein>
<name>A0A0F8YBK4_9ZZZZ</name>
<gene>
    <name evidence="1" type="ORF">LCGC14_3114360</name>
</gene>
<dbReference type="EMBL" id="LAZR01067481">
    <property type="protein sequence ID" value="KKK51499.1"/>
    <property type="molecule type" value="Genomic_DNA"/>
</dbReference>
<comment type="caution">
    <text evidence="1">The sequence shown here is derived from an EMBL/GenBank/DDBJ whole genome shotgun (WGS) entry which is preliminary data.</text>
</comment>
<sequence length="88" mass="10108">MVFPSLPDRDPHPYGTWINGVRVGWWNGRCKLCFQRRTEEGHDPCISNLPGVKAACCGHGEDVAYCVWEDGTVKHWREVDGKFEEVEF</sequence>
<dbReference type="AlphaFoldDB" id="A0A0F8YBK4"/>
<organism evidence="1">
    <name type="scientific">marine sediment metagenome</name>
    <dbReference type="NCBI Taxonomy" id="412755"/>
    <lineage>
        <taxon>unclassified sequences</taxon>
        <taxon>metagenomes</taxon>
        <taxon>ecological metagenomes</taxon>
    </lineage>
</organism>
<proteinExistence type="predicted"/>